<evidence type="ECO:0000259" key="1">
    <source>
        <dbReference type="Pfam" id="PF08450"/>
    </source>
</evidence>
<dbReference type="SUPFAM" id="SSF63829">
    <property type="entry name" value="Calcium-dependent phosphotriesterase"/>
    <property type="match status" value="1"/>
</dbReference>
<name>A0ABU9Y8Q7_9SPHN</name>
<reference evidence="2 3" key="1">
    <citation type="submission" date="2024-05" db="EMBL/GenBank/DDBJ databases">
        <authorList>
            <person name="Liu Q."/>
            <person name="Xin Y.-H."/>
        </authorList>
    </citation>
    <scope>NUCLEOTIDE SEQUENCE [LARGE SCALE GENOMIC DNA]</scope>
    <source>
        <strain evidence="2 3">CGMCC 1.10181</strain>
    </source>
</reference>
<feature type="domain" description="SMP-30/Gluconolactonase/LRE-like region" evidence="1">
    <location>
        <begin position="14"/>
        <end position="254"/>
    </location>
</feature>
<evidence type="ECO:0000313" key="3">
    <source>
        <dbReference type="Proteomes" id="UP001419910"/>
    </source>
</evidence>
<organism evidence="2 3">
    <name type="scientific">Sphingomonas oligophenolica</name>
    <dbReference type="NCBI Taxonomy" id="301154"/>
    <lineage>
        <taxon>Bacteria</taxon>
        <taxon>Pseudomonadati</taxon>
        <taxon>Pseudomonadota</taxon>
        <taxon>Alphaproteobacteria</taxon>
        <taxon>Sphingomonadales</taxon>
        <taxon>Sphingomonadaceae</taxon>
        <taxon>Sphingomonas</taxon>
    </lineage>
</organism>
<accession>A0ABU9Y8Q7</accession>
<proteinExistence type="predicted"/>
<gene>
    <name evidence="2" type="ORF">ABC974_21320</name>
</gene>
<protein>
    <submittedName>
        <fullName evidence="2">SMP-30/gluconolactonase/LRE family protein</fullName>
    </submittedName>
</protein>
<sequence>MARIITEIVTGIAFGEAPRWHDDALYIADIHADRVIRLGPQGGYEVVASFPGPVSGLGWLPDGRMLVVSMVDRRVLRIEPDDSVVVHADLSEIATWHTNDMIVLRDGSAFVGNFGFCLYPPSMPRTAALARVSPSGDATIAAEGLWFPNGMVITPDGSTLIVAESGTRQLTAFDLNSNGGLSGRRLWAALPEGVLPDGICLDAEDAVWVASPPSREVLRVRQGGEVIERIELEQQAFACMLGGADRTTLFVTTAEDDNPDARRAERNAKVLAIGVDVPGAGLP</sequence>
<dbReference type="InterPro" id="IPR011042">
    <property type="entry name" value="6-blade_b-propeller_TolB-like"/>
</dbReference>
<keyword evidence="3" id="KW-1185">Reference proteome</keyword>
<dbReference type="PANTHER" id="PTHR47572">
    <property type="entry name" value="LIPOPROTEIN-RELATED"/>
    <property type="match status" value="1"/>
</dbReference>
<evidence type="ECO:0000313" key="2">
    <source>
        <dbReference type="EMBL" id="MEN2792185.1"/>
    </source>
</evidence>
<dbReference type="InterPro" id="IPR051262">
    <property type="entry name" value="SMP-30/CGR1_Lactonase"/>
</dbReference>
<dbReference type="Pfam" id="PF08450">
    <property type="entry name" value="SGL"/>
    <property type="match status" value="1"/>
</dbReference>
<comment type="caution">
    <text evidence="2">The sequence shown here is derived from an EMBL/GenBank/DDBJ whole genome shotgun (WGS) entry which is preliminary data.</text>
</comment>
<dbReference type="RefSeq" id="WP_343888448.1">
    <property type="nucleotide sequence ID" value="NZ_BAAAEH010000009.1"/>
</dbReference>
<dbReference type="Proteomes" id="UP001419910">
    <property type="component" value="Unassembled WGS sequence"/>
</dbReference>
<dbReference type="PANTHER" id="PTHR47572:SF5">
    <property type="entry name" value="BLR2277 PROTEIN"/>
    <property type="match status" value="1"/>
</dbReference>
<dbReference type="InterPro" id="IPR013658">
    <property type="entry name" value="SGL"/>
</dbReference>
<dbReference type="EMBL" id="JBDIME010000025">
    <property type="protein sequence ID" value="MEN2792185.1"/>
    <property type="molecule type" value="Genomic_DNA"/>
</dbReference>
<dbReference type="Gene3D" id="2.120.10.30">
    <property type="entry name" value="TolB, C-terminal domain"/>
    <property type="match status" value="1"/>
</dbReference>